<dbReference type="InterPro" id="IPR007197">
    <property type="entry name" value="rSAM"/>
</dbReference>
<evidence type="ECO:0000313" key="4">
    <source>
        <dbReference type="EMBL" id="ALC19226.1"/>
    </source>
</evidence>
<dbReference type="GO" id="GO:0005737">
    <property type="term" value="C:cytoplasm"/>
    <property type="evidence" value="ECO:0007669"/>
    <property type="project" value="UniProtKB-SubCell"/>
</dbReference>
<dbReference type="SFLD" id="SFLDF00562">
    <property type="entry name" value="HemN-like__clustered_with_heat"/>
    <property type="match status" value="1"/>
</dbReference>
<dbReference type="PROSITE" id="PS51918">
    <property type="entry name" value="RADICAL_SAM"/>
    <property type="match status" value="1"/>
</dbReference>
<keyword evidence="3" id="KW-0004">4Fe-4S</keyword>
<dbReference type="InterPro" id="IPR034505">
    <property type="entry name" value="Coproporphyrinogen-III_oxidase"/>
</dbReference>
<proteinExistence type="inferred from homology"/>
<dbReference type="SFLD" id="SFLDG01082">
    <property type="entry name" value="B12-binding_domain_containing"/>
    <property type="match status" value="1"/>
</dbReference>
<dbReference type="GO" id="GO:0046872">
    <property type="term" value="F:metal ion binding"/>
    <property type="evidence" value="ECO:0007669"/>
    <property type="project" value="UniProtKB-UniRule"/>
</dbReference>
<name>A0A0M4D7G5_STRPR</name>
<dbReference type="NCBIfam" id="TIGR00539">
    <property type="entry name" value="hemN_rel"/>
    <property type="match status" value="1"/>
</dbReference>
<dbReference type="GO" id="GO:0004109">
    <property type="term" value="F:coproporphyrinogen oxidase activity"/>
    <property type="evidence" value="ECO:0007669"/>
    <property type="project" value="InterPro"/>
</dbReference>
<sequence length="447" mass="49534">MNDAGPSDIWAKKDNEFVAWYPLVLNAQEASTVWTPSPAGYYVHIPFCTAICDYCGFSVQRSKGAHIARYMEALSTEIRRYADAGRLNGHRFVCGHFGGGTPSAIDAEDLISIKRLIDSCCDVSSDAEVTIEVNPISFTSDKAETYAKGGINRISIGVQSFDDQVLRTIGRPHRAGDVEDAIEVVHQAGFDNFSLDVIYGVPGQTVDCLREDLTRAAATGASHLSCFRLEIIPFTALKLREGAGLLPSRLDESQLNEMDDVVREVLLGLGYEEYGAFNFAKHGYRSVHNRVAFVAPQCDYVGFGVSSYSFMNGHIYCNHADLLNYEKEIFAGRDPIALAHQATSMELMSRYFVLGVKFQRVPRAGFIERFGVEPEEIFGRVFDELSDLGVLKLDGDDYVVTGKGRRYINNVCKSFYVGDNRGKIQYPQFVSNLSVEQVLSYAKKASS</sequence>
<keyword evidence="3" id="KW-0143">Chaperone</keyword>
<evidence type="ECO:0000256" key="2">
    <source>
        <dbReference type="ARBA" id="ARBA00017228"/>
    </source>
</evidence>
<dbReference type="STRING" id="38300.SPRI_0920"/>
<dbReference type="KEGG" id="spri:SPRI_0920"/>
<dbReference type="AlphaFoldDB" id="A0A0M4D7G5"/>
<comment type="function">
    <text evidence="3">Probably acts as a heme chaperone, transferring heme to an unknown acceptor. Binds one molecule of heme per monomer, possibly covalently. Binds 1 [4Fe-4S] cluster. The cluster is coordinated with 3 cysteines and an exchangeable S-adenosyl-L-methionine.</text>
</comment>
<keyword evidence="3" id="KW-0479">Metal-binding</keyword>
<keyword evidence="3" id="KW-0411">Iron-sulfur</keyword>
<comment type="similarity">
    <text evidence="1">Belongs to the anaerobic coproporphyrinogen-III oxidase family. HemW subfamily.</text>
</comment>
<dbReference type="PATRIC" id="fig|38300.4.peg.990"/>
<evidence type="ECO:0000313" key="5">
    <source>
        <dbReference type="Proteomes" id="UP000060513"/>
    </source>
</evidence>
<dbReference type="GO" id="GO:0006779">
    <property type="term" value="P:porphyrin-containing compound biosynthetic process"/>
    <property type="evidence" value="ECO:0007669"/>
    <property type="project" value="InterPro"/>
</dbReference>
<keyword evidence="3" id="KW-0949">S-adenosyl-L-methionine</keyword>
<keyword evidence="3" id="KW-0408">Iron</keyword>
<dbReference type="CDD" id="cd01335">
    <property type="entry name" value="Radical_SAM"/>
    <property type="match status" value="1"/>
</dbReference>
<dbReference type="InterPro" id="IPR006638">
    <property type="entry name" value="Elp3/MiaA/NifB-like_rSAM"/>
</dbReference>
<keyword evidence="3" id="KW-0963">Cytoplasm</keyword>
<dbReference type="PANTHER" id="PTHR13932">
    <property type="entry name" value="COPROPORPHYRINIGEN III OXIDASE"/>
    <property type="match status" value="1"/>
</dbReference>
<dbReference type="OrthoDB" id="9808022at2"/>
<gene>
    <name evidence="4" type="ORF">SPRI_0920</name>
</gene>
<dbReference type="Gene3D" id="3.80.30.20">
    <property type="entry name" value="tm_1862 like domain"/>
    <property type="match status" value="1"/>
</dbReference>
<evidence type="ECO:0000256" key="1">
    <source>
        <dbReference type="ARBA" id="ARBA00006100"/>
    </source>
</evidence>
<dbReference type="SMART" id="SM00729">
    <property type="entry name" value="Elp3"/>
    <property type="match status" value="1"/>
</dbReference>
<keyword evidence="3" id="KW-0349">Heme</keyword>
<dbReference type="SFLD" id="SFLDS00029">
    <property type="entry name" value="Radical_SAM"/>
    <property type="match status" value="1"/>
</dbReference>
<reference evidence="4 5" key="1">
    <citation type="submission" date="2015-08" db="EMBL/GenBank/DDBJ databases">
        <title>Genome sequence of the pristinamycin over-producing bacterium Streptomyces pristinaespiralis HCCB10218.</title>
        <authorList>
            <person name="Tian J."/>
            <person name="Yang J."/>
            <person name="Li L."/>
            <person name="Ruan L."/>
            <person name="Wei W."/>
            <person name="Zheng G."/>
            <person name="Wei Z."/>
            <person name="Yang S."/>
            <person name="Ge M."/>
            <person name="Jiang W."/>
            <person name="Lu Y."/>
        </authorList>
    </citation>
    <scope>NUCLEOTIDE SEQUENCE [LARGE SCALE GENOMIC DNA]</scope>
    <source>
        <strain evidence="4 5">HCCB 10218</strain>
    </source>
</reference>
<dbReference type="InterPro" id="IPR023404">
    <property type="entry name" value="rSAM_horseshoe"/>
</dbReference>
<dbReference type="SFLD" id="SFLDG01065">
    <property type="entry name" value="anaerobic_coproporphyrinogen-I"/>
    <property type="match status" value="1"/>
</dbReference>
<dbReference type="GeneID" id="97237999"/>
<dbReference type="GO" id="GO:0051539">
    <property type="term" value="F:4 iron, 4 sulfur cluster binding"/>
    <property type="evidence" value="ECO:0007669"/>
    <property type="project" value="UniProtKB-UniRule"/>
</dbReference>
<dbReference type="InterPro" id="IPR004559">
    <property type="entry name" value="HemW-like"/>
</dbReference>
<dbReference type="RefSeq" id="WP_158685132.1">
    <property type="nucleotide sequence ID" value="NZ_CP011340.1"/>
</dbReference>
<dbReference type="Proteomes" id="UP000060513">
    <property type="component" value="Chromosome"/>
</dbReference>
<dbReference type="EMBL" id="CP011340">
    <property type="protein sequence ID" value="ALC19226.1"/>
    <property type="molecule type" value="Genomic_DNA"/>
</dbReference>
<protein>
    <recommendedName>
        <fullName evidence="2 3">Heme chaperone HemW</fullName>
    </recommendedName>
</protein>
<dbReference type="InterPro" id="IPR058240">
    <property type="entry name" value="rSAM_sf"/>
</dbReference>
<dbReference type="PANTHER" id="PTHR13932:SF5">
    <property type="entry name" value="RADICAL S-ADENOSYL METHIONINE DOMAIN-CONTAINING PROTEIN 1, MITOCHONDRIAL"/>
    <property type="match status" value="1"/>
</dbReference>
<dbReference type="SUPFAM" id="SSF102114">
    <property type="entry name" value="Radical SAM enzymes"/>
    <property type="match status" value="1"/>
</dbReference>
<dbReference type="Pfam" id="PF04055">
    <property type="entry name" value="Radical_SAM"/>
    <property type="match status" value="1"/>
</dbReference>
<evidence type="ECO:0000256" key="3">
    <source>
        <dbReference type="RuleBase" id="RU364116"/>
    </source>
</evidence>
<comment type="subcellular location">
    <subcellularLocation>
        <location evidence="3">Cytoplasm</location>
    </subcellularLocation>
</comment>
<organism evidence="4">
    <name type="scientific">Streptomyces pristinaespiralis</name>
    <dbReference type="NCBI Taxonomy" id="38300"/>
    <lineage>
        <taxon>Bacteria</taxon>
        <taxon>Bacillati</taxon>
        <taxon>Actinomycetota</taxon>
        <taxon>Actinomycetes</taxon>
        <taxon>Kitasatosporales</taxon>
        <taxon>Streptomycetaceae</taxon>
        <taxon>Streptomyces</taxon>
    </lineage>
</organism>
<accession>A0A0M4D7G5</accession>